<dbReference type="EMBL" id="CDHN01000002">
    <property type="protein sequence ID" value="CEJ89151.1"/>
    <property type="molecule type" value="Genomic_DNA"/>
</dbReference>
<feature type="domain" description="Amidase" evidence="2">
    <location>
        <begin position="158"/>
        <end position="561"/>
    </location>
</feature>
<dbReference type="Gene3D" id="3.90.1300.10">
    <property type="entry name" value="Amidase signature (AS) domain"/>
    <property type="match status" value="1"/>
</dbReference>
<protein>
    <recommendedName>
        <fullName evidence="2">Amidase domain-containing protein</fullName>
    </recommendedName>
</protein>
<evidence type="ECO:0000256" key="1">
    <source>
        <dbReference type="ARBA" id="ARBA00009199"/>
    </source>
</evidence>
<sequence length="598" mass="64916">MNPPENFAHYPAPKERISEPYVPKKGDNPVLSGFPLVVASSLVANVGFVARHLWHNTGFGTTKDLAVLRDIPSTYHPCVTPLGKTEPMLEVDPKLLSLKHGKADTRYYSAADYHEMYRSGKVTPLQVAEMLLGLTSNDSDKDSIYKDAWAPTHGSDHLALEAAKASTERYASGKPLSVLDGVPIGVKDDVPVTGYTCHNGMAFKAGEKYFEPKTTTAWPVQKLQEAGAIVIGKNRMHELGSDTTGLNASQGTPTNHLNTKYYPGGSSSGGGSSLGAGIVPIAVGTDAGGSLRLPSAFNGVYTLKPSQHRTTFMDSTMCVMGPMAANAADLIVSYRLMSQPNPTCSIQSKFALSIPPSPSAKRTIGIYKDWWNAADPRVADLCNKAVSWFQKEKGYEVVDISLPYLAECQLAHGPTCLAEMAKAARRRVDKPDEFLKLVGYVNKIMLTVGSQASALDFTAYNSLRTLLMQHCAFLWQKYPGMLIVTPTTPLIGWARQPGHDAYGSTDGNTSIRNMSYVFVANMTGTPAASAPVGYVDPEQGEGKLPIGLMAQGEWGSEEQLLQWTLEAEDYLNNVYEDGRRRPPTWLDVLKDAQETKTA</sequence>
<dbReference type="AlphaFoldDB" id="A0A0A1SWV5"/>
<reference evidence="3 4" key="1">
    <citation type="journal article" date="2015" name="Genome Announc.">
        <title>Draft Genome Sequence and Gene Annotation of the Entomopathogenic Fungus Verticillium hemipterigenum.</title>
        <authorList>
            <person name="Horn F."/>
            <person name="Habel A."/>
            <person name="Scharf D.H."/>
            <person name="Dworschak J."/>
            <person name="Brakhage A.A."/>
            <person name="Guthke R."/>
            <person name="Hertweck C."/>
            <person name="Linde J."/>
        </authorList>
    </citation>
    <scope>NUCLEOTIDE SEQUENCE [LARGE SCALE GENOMIC DNA]</scope>
</reference>
<dbReference type="InterPro" id="IPR020556">
    <property type="entry name" value="Amidase_CS"/>
</dbReference>
<gene>
    <name evidence="3" type="ORF">VHEMI05011</name>
</gene>
<dbReference type="OrthoDB" id="421993at2759"/>
<dbReference type="PROSITE" id="PS00571">
    <property type="entry name" value="AMIDASES"/>
    <property type="match status" value="1"/>
</dbReference>
<organism evidence="3 4">
    <name type="scientific">[Torrubiella] hemipterigena</name>
    <dbReference type="NCBI Taxonomy" id="1531966"/>
    <lineage>
        <taxon>Eukaryota</taxon>
        <taxon>Fungi</taxon>
        <taxon>Dikarya</taxon>
        <taxon>Ascomycota</taxon>
        <taxon>Pezizomycotina</taxon>
        <taxon>Sordariomycetes</taxon>
        <taxon>Hypocreomycetidae</taxon>
        <taxon>Hypocreales</taxon>
        <taxon>Clavicipitaceae</taxon>
        <taxon>Clavicipitaceae incertae sedis</taxon>
        <taxon>'Torrubiella' clade</taxon>
    </lineage>
</organism>
<keyword evidence="4" id="KW-1185">Reference proteome</keyword>
<dbReference type="InterPro" id="IPR023631">
    <property type="entry name" value="Amidase_dom"/>
</dbReference>
<dbReference type="GO" id="GO:0003824">
    <property type="term" value="F:catalytic activity"/>
    <property type="evidence" value="ECO:0007669"/>
    <property type="project" value="InterPro"/>
</dbReference>
<dbReference type="HOGENOM" id="CLU_009600_0_2_1"/>
<dbReference type="Proteomes" id="UP000039046">
    <property type="component" value="Unassembled WGS sequence"/>
</dbReference>
<dbReference type="PANTHER" id="PTHR11895:SF67">
    <property type="entry name" value="AMIDASE DOMAIN-CONTAINING PROTEIN"/>
    <property type="match status" value="1"/>
</dbReference>
<proteinExistence type="inferred from homology"/>
<dbReference type="PANTHER" id="PTHR11895">
    <property type="entry name" value="TRANSAMIDASE"/>
    <property type="match status" value="1"/>
</dbReference>
<dbReference type="STRING" id="1531966.A0A0A1SWV5"/>
<evidence type="ECO:0000313" key="3">
    <source>
        <dbReference type="EMBL" id="CEJ89151.1"/>
    </source>
</evidence>
<evidence type="ECO:0000259" key="2">
    <source>
        <dbReference type="Pfam" id="PF01425"/>
    </source>
</evidence>
<dbReference type="Pfam" id="PF01425">
    <property type="entry name" value="Amidase"/>
    <property type="match status" value="1"/>
</dbReference>
<comment type="similarity">
    <text evidence="1">Belongs to the amidase family.</text>
</comment>
<accession>A0A0A1SWV5</accession>
<dbReference type="SUPFAM" id="SSF75304">
    <property type="entry name" value="Amidase signature (AS) enzymes"/>
    <property type="match status" value="1"/>
</dbReference>
<evidence type="ECO:0000313" key="4">
    <source>
        <dbReference type="Proteomes" id="UP000039046"/>
    </source>
</evidence>
<dbReference type="InterPro" id="IPR000120">
    <property type="entry name" value="Amidase"/>
</dbReference>
<name>A0A0A1SWV5_9HYPO</name>
<dbReference type="InterPro" id="IPR036928">
    <property type="entry name" value="AS_sf"/>
</dbReference>